<organism evidence="9 10">
    <name type="scientific">Rhodonellum ikkaensis</name>
    <dbReference type="NCBI Taxonomy" id="336829"/>
    <lineage>
        <taxon>Bacteria</taxon>
        <taxon>Pseudomonadati</taxon>
        <taxon>Bacteroidota</taxon>
        <taxon>Cytophagia</taxon>
        <taxon>Cytophagales</taxon>
        <taxon>Cytophagaceae</taxon>
        <taxon>Rhodonellum</taxon>
    </lineage>
</organism>
<feature type="binding site" evidence="8">
    <location>
        <position position="90"/>
    </location>
    <ligand>
        <name>ATP</name>
        <dbReference type="ChEBI" id="CHEBI:30616"/>
    </ligand>
</feature>
<evidence type="ECO:0000256" key="5">
    <source>
        <dbReference type="ARBA" id="ARBA00022741"/>
    </source>
</evidence>
<dbReference type="InterPro" id="IPR003846">
    <property type="entry name" value="SelO"/>
</dbReference>
<accession>A0A1H3MYN7</accession>
<feature type="binding site" evidence="8">
    <location>
        <position position="126"/>
    </location>
    <ligand>
        <name>ATP</name>
        <dbReference type="ChEBI" id="CHEBI:30616"/>
    </ligand>
</feature>
<dbReference type="EC" id="2.7.7.108" evidence="8"/>
<keyword evidence="8" id="KW-0464">Manganese</keyword>
<evidence type="ECO:0000256" key="2">
    <source>
        <dbReference type="ARBA" id="ARBA00022679"/>
    </source>
</evidence>
<comment type="catalytic activity">
    <reaction evidence="8">
        <text>L-seryl-[protein] + ATP = 3-O-(5'-adenylyl)-L-seryl-[protein] + diphosphate</text>
        <dbReference type="Rhea" id="RHEA:58120"/>
        <dbReference type="Rhea" id="RHEA-COMP:9863"/>
        <dbReference type="Rhea" id="RHEA-COMP:15073"/>
        <dbReference type="ChEBI" id="CHEBI:29999"/>
        <dbReference type="ChEBI" id="CHEBI:30616"/>
        <dbReference type="ChEBI" id="CHEBI:33019"/>
        <dbReference type="ChEBI" id="CHEBI:142516"/>
        <dbReference type="EC" id="2.7.7.108"/>
    </reaction>
</comment>
<feature type="binding site" evidence="8">
    <location>
        <position position="92"/>
    </location>
    <ligand>
        <name>ATP</name>
        <dbReference type="ChEBI" id="CHEBI:30616"/>
    </ligand>
</feature>
<comment type="catalytic activity">
    <reaction evidence="8">
        <text>L-tyrosyl-[protein] + UTP = O-(5'-uridylyl)-L-tyrosyl-[protein] + diphosphate</text>
        <dbReference type="Rhea" id="RHEA:83887"/>
        <dbReference type="Rhea" id="RHEA-COMP:10136"/>
        <dbReference type="Rhea" id="RHEA-COMP:20238"/>
        <dbReference type="ChEBI" id="CHEBI:33019"/>
        <dbReference type="ChEBI" id="CHEBI:46398"/>
        <dbReference type="ChEBI" id="CHEBI:46858"/>
        <dbReference type="ChEBI" id="CHEBI:90602"/>
    </reaction>
</comment>
<comment type="function">
    <text evidence="8">Nucleotidyltransferase involved in the post-translational modification of proteins. It can catalyze the addition of adenosine monophosphate (AMP) or uridine monophosphate (UMP) to a protein, resulting in modifications known as AMPylation and UMPylation.</text>
</comment>
<feature type="binding site" evidence="8">
    <location>
        <position position="125"/>
    </location>
    <ligand>
        <name>ATP</name>
        <dbReference type="ChEBI" id="CHEBI:30616"/>
    </ligand>
</feature>
<dbReference type="PANTHER" id="PTHR32057:SF14">
    <property type="entry name" value="PROTEIN ADENYLYLTRANSFERASE SELO, MITOCHONDRIAL"/>
    <property type="match status" value="1"/>
</dbReference>
<feature type="binding site" evidence="8">
    <location>
        <position position="113"/>
    </location>
    <ligand>
        <name>ATP</name>
        <dbReference type="ChEBI" id="CHEBI:30616"/>
    </ligand>
</feature>
<feature type="binding site" evidence="8">
    <location>
        <position position="176"/>
    </location>
    <ligand>
        <name>ATP</name>
        <dbReference type="ChEBI" id="CHEBI:30616"/>
    </ligand>
</feature>
<comment type="caution">
    <text evidence="9">The sequence shown here is derived from an EMBL/GenBank/DDBJ whole genome shotgun (WGS) entry which is preliminary data.</text>
</comment>
<feature type="binding site" evidence="8">
    <location>
        <position position="262"/>
    </location>
    <ligand>
        <name>Mg(2+)</name>
        <dbReference type="ChEBI" id="CHEBI:18420"/>
    </ligand>
</feature>
<dbReference type="EC" id="2.7.7.-" evidence="8"/>
<keyword evidence="4 8" id="KW-0479">Metal-binding</keyword>
<feature type="binding site" evidence="8">
    <location>
        <position position="253"/>
    </location>
    <ligand>
        <name>Mg(2+)</name>
        <dbReference type="ChEBI" id="CHEBI:18420"/>
    </ligand>
</feature>
<dbReference type="EMBL" id="FNQC01000003">
    <property type="protein sequence ID" value="SDY81325.1"/>
    <property type="molecule type" value="Genomic_DNA"/>
</dbReference>
<evidence type="ECO:0000256" key="3">
    <source>
        <dbReference type="ARBA" id="ARBA00022695"/>
    </source>
</evidence>
<comment type="catalytic activity">
    <reaction evidence="8">
        <text>L-histidyl-[protein] + UTP = N(tele)-(5'-uridylyl)-L-histidyl-[protein] + diphosphate</text>
        <dbReference type="Rhea" id="RHEA:83891"/>
        <dbReference type="Rhea" id="RHEA-COMP:9745"/>
        <dbReference type="Rhea" id="RHEA-COMP:20239"/>
        <dbReference type="ChEBI" id="CHEBI:29979"/>
        <dbReference type="ChEBI" id="CHEBI:33019"/>
        <dbReference type="ChEBI" id="CHEBI:46398"/>
        <dbReference type="ChEBI" id="CHEBI:233474"/>
    </reaction>
</comment>
<evidence type="ECO:0000256" key="4">
    <source>
        <dbReference type="ARBA" id="ARBA00022723"/>
    </source>
</evidence>
<comment type="catalytic activity">
    <reaction evidence="8">
        <text>L-tyrosyl-[protein] + ATP = O-(5'-adenylyl)-L-tyrosyl-[protein] + diphosphate</text>
        <dbReference type="Rhea" id="RHEA:54288"/>
        <dbReference type="Rhea" id="RHEA-COMP:10136"/>
        <dbReference type="Rhea" id="RHEA-COMP:13846"/>
        <dbReference type="ChEBI" id="CHEBI:30616"/>
        <dbReference type="ChEBI" id="CHEBI:33019"/>
        <dbReference type="ChEBI" id="CHEBI:46858"/>
        <dbReference type="ChEBI" id="CHEBI:83624"/>
        <dbReference type="EC" id="2.7.7.108"/>
    </reaction>
</comment>
<dbReference type="HAMAP" id="MF_00692">
    <property type="entry name" value="SelO"/>
    <property type="match status" value="1"/>
</dbReference>
<feature type="binding site" evidence="8">
    <location>
        <position position="262"/>
    </location>
    <ligand>
        <name>ATP</name>
        <dbReference type="ChEBI" id="CHEBI:30616"/>
    </ligand>
</feature>
<sequence length="489" mass="54984">MKNLERGWNLDNSYARLPEKMFALSSPSPVHQPTKILFNYKLAEEIGLKYDSESDEEIALLFSGNTVPEGAKPLAQAYAGHQFGHFTMLGDGRAILLGEQITPENIRLDIQLKGAGFTAFSRRGDGRATLRSMLREYLISEAMYGLGIPSSRSLAVIGTGEKVYREQSNQGAVLTRISSSHIRVGTFEYVKNFLPKETLQEFTDYVIERHYPEIKKSENPALALLNAVMERQIDLVVNWMRVGFIHGVMNTDNMSVAGETFDYGPCAFMNAYNPKTVFSAIDTEGRYAFGNQPKIVLWNLSCFAESILPLIHSDTQEAIRLAEEALNSFSSKYEKKWSEMMGRKLGLVHLSDSGLGKELVQELLIWMGKNNADYTNTFLEIQSDSKEKTGVYATESFSNWLSKWKTMMTLDGKDFQSTLKTMKANNPSFIPRNHLVEKALDDACLNGDFGLFEQLLQVFADPYQSVPAFNEMQTPPANGDRHYQTHCGT</sequence>
<evidence type="ECO:0000313" key="10">
    <source>
        <dbReference type="Proteomes" id="UP000199663"/>
    </source>
</evidence>
<comment type="cofactor">
    <cofactor evidence="8">
        <name>Mg(2+)</name>
        <dbReference type="ChEBI" id="CHEBI:18420"/>
    </cofactor>
    <cofactor evidence="8">
        <name>Mn(2+)</name>
        <dbReference type="ChEBI" id="CHEBI:29035"/>
    </cofactor>
</comment>
<protein>
    <recommendedName>
        <fullName evidence="8">Protein nucleotidyltransferase YdiU</fullName>
        <ecNumber evidence="8">2.7.7.-</ecNumber>
    </recommendedName>
    <alternativeName>
        <fullName evidence="8">Protein adenylyltransferase YdiU</fullName>
        <ecNumber evidence="8">2.7.7.108</ecNumber>
    </alternativeName>
    <alternativeName>
        <fullName evidence="8">Protein uridylyltransferase YdiU</fullName>
        <ecNumber evidence="8">2.7.7.-</ecNumber>
    </alternativeName>
</protein>
<dbReference type="Proteomes" id="UP000199663">
    <property type="component" value="Unassembled WGS sequence"/>
</dbReference>
<evidence type="ECO:0000256" key="1">
    <source>
        <dbReference type="ARBA" id="ARBA00009747"/>
    </source>
</evidence>
<dbReference type="Pfam" id="PF02696">
    <property type="entry name" value="SelO"/>
    <property type="match status" value="1"/>
</dbReference>
<feature type="binding site" evidence="8">
    <location>
        <position position="93"/>
    </location>
    <ligand>
        <name>ATP</name>
        <dbReference type="ChEBI" id="CHEBI:30616"/>
    </ligand>
</feature>
<keyword evidence="6 8" id="KW-0067">ATP-binding</keyword>
<keyword evidence="5 8" id="KW-0547">Nucleotide-binding</keyword>
<feature type="binding site" evidence="8">
    <location>
        <position position="183"/>
    </location>
    <ligand>
        <name>ATP</name>
        <dbReference type="ChEBI" id="CHEBI:30616"/>
    </ligand>
</feature>
<comment type="similarity">
    <text evidence="1 8">Belongs to the SELO family.</text>
</comment>
<evidence type="ECO:0000256" key="6">
    <source>
        <dbReference type="ARBA" id="ARBA00022840"/>
    </source>
</evidence>
<evidence type="ECO:0000256" key="7">
    <source>
        <dbReference type="ARBA" id="ARBA00022842"/>
    </source>
</evidence>
<comment type="catalytic activity">
    <reaction evidence="8">
        <text>L-seryl-[protein] + UTP = O-(5'-uridylyl)-L-seryl-[protein] + diphosphate</text>
        <dbReference type="Rhea" id="RHEA:64604"/>
        <dbReference type="Rhea" id="RHEA-COMP:9863"/>
        <dbReference type="Rhea" id="RHEA-COMP:16635"/>
        <dbReference type="ChEBI" id="CHEBI:29999"/>
        <dbReference type="ChEBI" id="CHEBI:33019"/>
        <dbReference type="ChEBI" id="CHEBI:46398"/>
        <dbReference type="ChEBI" id="CHEBI:156051"/>
    </reaction>
</comment>
<evidence type="ECO:0000256" key="8">
    <source>
        <dbReference type="HAMAP-Rule" id="MF_00692"/>
    </source>
</evidence>
<keyword evidence="10" id="KW-1185">Reference proteome</keyword>
<gene>
    <name evidence="8" type="primary">ydiU</name>
    <name evidence="8" type="synonym">selO</name>
    <name evidence="9" type="ORF">SAMN05444412_1038</name>
</gene>
<evidence type="ECO:0000313" key="9">
    <source>
        <dbReference type="EMBL" id="SDY81325.1"/>
    </source>
</evidence>
<name>A0A1H3MYN7_9BACT</name>
<dbReference type="PANTHER" id="PTHR32057">
    <property type="entry name" value="PROTEIN ADENYLYLTRANSFERASE SELO, MITOCHONDRIAL"/>
    <property type="match status" value="1"/>
</dbReference>
<feature type="active site" description="Proton acceptor" evidence="8">
    <location>
        <position position="252"/>
    </location>
</feature>
<proteinExistence type="inferred from homology"/>
<comment type="catalytic activity">
    <reaction evidence="8">
        <text>L-threonyl-[protein] + ATP = 3-O-(5'-adenylyl)-L-threonyl-[protein] + diphosphate</text>
        <dbReference type="Rhea" id="RHEA:54292"/>
        <dbReference type="Rhea" id="RHEA-COMP:11060"/>
        <dbReference type="Rhea" id="RHEA-COMP:13847"/>
        <dbReference type="ChEBI" id="CHEBI:30013"/>
        <dbReference type="ChEBI" id="CHEBI:30616"/>
        <dbReference type="ChEBI" id="CHEBI:33019"/>
        <dbReference type="ChEBI" id="CHEBI:138113"/>
        <dbReference type="EC" id="2.7.7.108"/>
    </reaction>
</comment>
<dbReference type="NCBIfam" id="NF000658">
    <property type="entry name" value="PRK00029.1"/>
    <property type="match status" value="1"/>
</dbReference>
<reference evidence="9 10" key="1">
    <citation type="submission" date="2016-10" db="EMBL/GenBank/DDBJ databases">
        <authorList>
            <person name="Varghese N."/>
            <person name="Submissions S."/>
        </authorList>
    </citation>
    <scope>NUCLEOTIDE SEQUENCE [LARGE SCALE GENOMIC DNA]</scope>
    <source>
        <strain evidence="9 10">DSM 17997</strain>
    </source>
</reference>
<keyword evidence="2 8" id="KW-0808">Transferase</keyword>
<keyword evidence="7 8" id="KW-0460">Magnesium</keyword>
<dbReference type="RefSeq" id="WP_019596926.1">
    <property type="nucleotide sequence ID" value="NZ_FNQC01000003.1"/>
</dbReference>
<keyword evidence="3 8" id="KW-0548">Nucleotidyltransferase</keyword>